<comment type="caution">
    <text evidence="1">The sequence shown here is derived from an EMBL/GenBank/DDBJ whole genome shotgun (WGS) entry which is preliminary data.</text>
</comment>
<name>A0ACB8B104_9AGAM</name>
<sequence length="269" mass="29568">MTGVKIIPRRSDERGHADHDWLKTFHTFAFANYSDIEHQSFGALRVLNEDRVKAHTGFGTHSHREFEIFSYVVSGELEHSDSMGNTEILPRGALQMTSTGTGISHSEKAHGNQEVHFCQIWAMPRPGEGKGKPAYFTRNFTDGEKLNKFALLVAPSTSSEVSLNREDKGPAPVRSQLRMYAALIEPGATIAHTFSGKARKGYVHVIQKSGYNPKKAGGARLQLIGGQAEEGEVELREGDGGYLLTGADSELKIENTGEQVAEVLLFDLE</sequence>
<evidence type="ECO:0000313" key="2">
    <source>
        <dbReference type="Proteomes" id="UP000790709"/>
    </source>
</evidence>
<keyword evidence="2" id="KW-1185">Reference proteome</keyword>
<evidence type="ECO:0000313" key="1">
    <source>
        <dbReference type="EMBL" id="KAH7918523.1"/>
    </source>
</evidence>
<protein>
    <submittedName>
        <fullName evidence="1">Pirin domain-containing protein</fullName>
    </submittedName>
</protein>
<accession>A0ACB8B104</accession>
<dbReference type="Proteomes" id="UP000790709">
    <property type="component" value="Unassembled WGS sequence"/>
</dbReference>
<gene>
    <name evidence="1" type="ORF">BV22DRAFT_1041707</name>
</gene>
<organism evidence="1 2">
    <name type="scientific">Leucogyrophana mollusca</name>
    <dbReference type="NCBI Taxonomy" id="85980"/>
    <lineage>
        <taxon>Eukaryota</taxon>
        <taxon>Fungi</taxon>
        <taxon>Dikarya</taxon>
        <taxon>Basidiomycota</taxon>
        <taxon>Agaricomycotina</taxon>
        <taxon>Agaricomycetes</taxon>
        <taxon>Agaricomycetidae</taxon>
        <taxon>Boletales</taxon>
        <taxon>Boletales incertae sedis</taxon>
        <taxon>Leucogyrophana</taxon>
    </lineage>
</organism>
<proteinExistence type="predicted"/>
<reference evidence="1" key="1">
    <citation type="journal article" date="2021" name="New Phytol.">
        <title>Evolutionary innovations through gain and loss of genes in the ectomycorrhizal Boletales.</title>
        <authorList>
            <person name="Wu G."/>
            <person name="Miyauchi S."/>
            <person name="Morin E."/>
            <person name="Kuo A."/>
            <person name="Drula E."/>
            <person name="Varga T."/>
            <person name="Kohler A."/>
            <person name="Feng B."/>
            <person name="Cao Y."/>
            <person name="Lipzen A."/>
            <person name="Daum C."/>
            <person name="Hundley H."/>
            <person name="Pangilinan J."/>
            <person name="Johnson J."/>
            <person name="Barry K."/>
            <person name="LaButti K."/>
            <person name="Ng V."/>
            <person name="Ahrendt S."/>
            <person name="Min B."/>
            <person name="Choi I.G."/>
            <person name="Park H."/>
            <person name="Plett J.M."/>
            <person name="Magnuson J."/>
            <person name="Spatafora J.W."/>
            <person name="Nagy L.G."/>
            <person name="Henrissat B."/>
            <person name="Grigoriev I.V."/>
            <person name="Yang Z.L."/>
            <person name="Xu J."/>
            <person name="Martin F.M."/>
        </authorList>
    </citation>
    <scope>NUCLEOTIDE SEQUENCE</scope>
    <source>
        <strain evidence="1">KUC20120723A-06</strain>
    </source>
</reference>
<dbReference type="EMBL" id="MU266773">
    <property type="protein sequence ID" value="KAH7918523.1"/>
    <property type="molecule type" value="Genomic_DNA"/>
</dbReference>